<dbReference type="InterPro" id="IPR052159">
    <property type="entry name" value="Competence_DNA_uptake"/>
</dbReference>
<feature type="transmembrane region" description="Helical" evidence="6">
    <location>
        <begin position="421"/>
        <end position="437"/>
    </location>
</feature>
<evidence type="ECO:0000256" key="6">
    <source>
        <dbReference type="SAM" id="Phobius"/>
    </source>
</evidence>
<evidence type="ECO:0000256" key="3">
    <source>
        <dbReference type="ARBA" id="ARBA00022692"/>
    </source>
</evidence>
<proteinExistence type="predicted"/>
<dbReference type="PANTHER" id="PTHR30619">
    <property type="entry name" value="DNA INTERNALIZATION/COMPETENCE PROTEIN COMEC/REC2"/>
    <property type="match status" value="1"/>
</dbReference>
<reference evidence="8" key="1">
    <citation type="submission" date="2022-11" db="EMBL/GenBank/DDBJ databases">
        <title>Complete genome sequence of Veillonella rogosae KCOM 3468 isolated from human Subgingival dental plaque of Chronic peridontitis Lesion.</title>
        <authorList>
            <person name="Park S.-N."/>
            <person name="Lim Y.K."/>
            <person name="Kook J.-K."/>
        </authorList>
    </citation>
    <scope>NUCLEOTIDE SEQUENCE</scope>
    <source>
        <strain evidence="8">KCOM 3468</strain>
    </source>
</reference>
<feature type="transmembrane region" description="Helical" evidence="6">
    <location>
        <begin position="533"/>
        <end position="557"/>
    </location>
</feature>
<evidence type="ECO:0000256" key="4">
    <source>
        <dbReference type="ARBA" id="ARBA00022989"/>
    </source>
</evidence>
<gene>
    <name evidence="8" type="ORF">OKW85_04650</name>
</gene>
<feature type="transmembrane region" description="Helical" evidence="6">
    <location>
        <begin position="449"/>
        <end position="468"/>
    </location>
</feature>
<evidence type="ECO:0000313" key="9">
    <source>
        <dbReference type="Proteomes" id="UP001164244"/>
    </source>
</evidence>
<protein>
    <submittedName>
        <fullName evidence="8">ComEC/Rec2 family competence protein</fullName>
    </submittedName>
</protein>
<feature type="transmembrane region" description="Helical" evidence="6">
    <location>
        <begin position="564"/>
        <end position="585"/>
    </location>
</feature>
<keyword evidence="5 6" id="KW-0472">Membrane</keyword>
<name>A0AA46X4K6_9FIRM</name>
<keyword evidence="2" id="KW-1003">Cell membrane</keyword>
<keyword evidence="4 6" id="KW-1133">Transmembrane helix</keyword>
<feature type="transmembrane region" description="Helical" evidence="6">
    <location>
        <begin position="502"/>
        <end position="521"/>
    </location>
</feature>
<feature type="transmembrane region" description="Helical" evidence="6">
    <location>
        <begin position="351"/>
        <end position="368"/>
    </location>
</feature>
<dbReference type="RefSeq" id="WP_265139045.1">
    <property type="nucleotide sequence ID" value="NZ_CP110418.1"/>
</dbReference>
<dbReference type="InterPro" id="IPR004477">
    <property type="entry name" value="ComEC_N"/>
</dbReference>
<evidence type="ECO:0000313" key="8">
    <source>
        <dbReference type="EMBL" id="UZG51892.1"/>
    </source>
</evidence>
<dbReference type="PANTHER" id="PTHR30619:SF1">
    <property type="entry name" value="RECOMBINATION PROTEIN 2"/>
    <property type="match status" value="1"/>
</dbReference>
<dbReference type="Pfam" id="PF03772">
    <property type="entry name" value="Competence"/>
    <property type="match status" value="1"/>
</dbReference>
<feature type="transmembrane region" description="Helical" evidence="6">
    <location>
        <begin position="474"/>
        <end position="495"/>
    </location>
</feature>
<feature type="transmembrane region" description="Helical" evidence="6">
    <location>
        <begin position="99"/>
        <end position="117"/>
    </location>
</feature>
<dbReference type="AlphaFoldDB" id="A0AA46X4K6"/>
<sequence>MTAYLRRLKTKLQSKSISRHENFQYVEPCLNSLDLVNKKQSITHSQWGHIILGSIILGTILGYGQYYPVLNQMRYIFAIGLAIIVVGIFKALQSSNRWYSLSKLMVLVFLLVGLSYYQTDLRIIHFNSYTSYYLQQEGEYLCTVVAAPETVNLNGQEYYKYTIEIHALHPYKNTAKNDYIKAQGRLQVYSKVSTTNYPIRLGEYAIIEGTPKPLFLIEEEGRINLRGRYMSSNTRGRIYDGIYRAASNKDLQMFHYKDTFFDKQYRKGLLIAGVLRESIDKNIGHNLEGPQKVLAQALALGGHYSELGEDQMKAFSYTGLIHILSISGSHIALLLALVYGFGRLIKLRKRTCLILGIIVACIYCGIVGGDAPVLRATMMSILMCIAYIKGRLYQAKQALCICAILCVIYDPFSLFDVSFQLSFGATYGLLIWGKVLYERIQWLPRWIKTPLVLCISAQLLIVPLQLYYFHYISIASLLAACIVAPLLDISIVLIFVSTLVSYVLPISLMWSLVDVLLRISLYLNHVLGRSGSLLWLGMMHPYCAYIYYVLLCLFTYFLTHRKRYTVHIVISLSLMILIFGISYYVTHHHQDTLVHYIPMKQCNVLLCIEPNHEEAHLLIDAPDHIKTAPNERLINQAIRAYGVHPKSVTVEYFHSNGSAKVVYKNSMNQIVVYNGQSREKNLKLNDKTNSLYITSRSSVMTEIGRISPTSTVLFGSPHGALRDVDPSSEHMYIMGYSYIEDMYL</sequence>
<keyword evidence="3 6" id="KW-0812">Transmembrane</keyword>
<evidence type="ECO:0000256" key="1">
    <source>
        <dbReference type="ARBA" id="ARBA00004651"/>
    </source>
</evidence>
<dbReference type="Proteomes" id="UP001164244">
    <property type="component" value="Chromosome"/>
</dbReference>
<dbReference type="EMBL" id="CP110418">
    <property type="protein sequence ID" value="UZG51892.1"/>
    <property type="molecule type" value="Genomic_DNA"/>
</dbReference>
<evidence type="ECO:0000256" key="2">
    <source>
        <dbReference type="ARBA" id="ARBA00022475"/>
    </source>
</evidence>
<dbReference type="NCBIfam" id="TIGR00360">
    <property type="entry name" value="ComEC_N-term"/>
    <property type="match status" value="1"/>
</dbReference>
<feature type="domain" description="ComEC/Rec2-related protein" evidence="7">
    <location>
        <begin position="302"/>
        <end position="558"/>
    </location>
</feature>
<dbReference type="GO" id="GO:0005886">
    <property type="term" value="C:plasma membrane"/>
    <property type="evidence" value="ECO:0007669"/>
    <property type="project" value="UniProtKB-SubCell"/>
</dbReference>
<evidence type="ECO:0000259" key="7">
    <source>
        <dbReference type="Pfam" id="PF03772"/>
    </source>
</evidence>
<feature type="transmembrane region" description="Helical" evidence="6">
    <location>
        <begin position="47"/>
        <end position="67"/>
    </location>
</feature>
<dbReference type="KEGG" id="vrg:OKW85_04650"/>
<feature type="transmembrane region" description="Helical" evidence="6">
    <location>
        <begin position="319"/>
        <end position="339"/>
    </location>
</feature>
<evidence type="ECO:0000256" key="5">
    <source>
        <dbReference type="ARBA" id="ARBA00023136"/>
    </source>
</evidence>
<accession>A0AA46X4K6</accession>
<comment type="subcellular location">
    <subcellularLocation>
        <location evidence="1">Cell membrane</location>
        <topology evidence="1">Multi-pass membrane protein</topology>
    </subcellularLocation>
</comment>
<organism evidence="8 9">
    <name type="scientific">Veillonella rogosae</name>
    <dbReference type="NCBI Taxonomy" id="423477"/>
    <lineage>
        <taxon>Bacteria</taxon>
        <taxon>Bacillati</taxon>
        <taxon>Bacillota</taxon>
        <taxon>Negativicutes</taxon>
        <taxon>Veillonellales</taxon>
        <taxon>Veillonellaceae</taxon>
        <taxon>Veillonella</taxon>
    </lineage>
</organism>
<feature type="transmembrane region" description="Helical" evidence="6">
    <location>
        <begin position="73"/>
        <end position="92"/>
    </location>
</feature>